<organism evidence="2 3">
    <name type="scientific">Pipistrellus nathusii</name>
    <name type="common">Nathusius' pipistrelle</name>
    <dbReference type="NCBI Taxonomy" id="59473"/>
    <lineage>
        <taxon>Eukaryota</taxon>
        <taxon>Metazoa</taxon>
        <taxon>Chordata</taxon>
        <taxon>Craniata</taxon>
        <taxon>Vertebrata</taxon>
        <taxon>Euteleostomi</taxon>
        <taxon>Mammalia</taxon>
        <taxon>Eutheria</taxon>
        <taxon>Laurasiatheria</taxon>
        <taxon>Chiroptera</taxon>
        <taxon>Yangochiroptera</taxon>
        <taxon>Vespertilionidae</taxon>
        <taxon>Pipistrellus</taxon>
    </lineage>
</organism>
<reference evidence="2" key="1">
    <citation type="submission" date="2023-12" db="EMBL/GenBank/DDBJ databases">
        <authorList>
            <person name="Brown T."/>
        </authorList>
    </citation>
    <scope>NUCLEOTIDE SEQUENCE</scope>
</reference>
<evidence type="ECO:0000313" key="2">
    <source>
        <dbReference type="EMBL" id="CAK6444606.1"/>
    </source>
</evidence>
<dbReference type="EMBL" id="OY882861">
    <property type="protein sequence ID" value="CAK6444606.1"/>
    <property type="molecule type" value="Genomic_DNA"/>
</dbReference>
<gene>
    <name evidence="2" type="ORF">MPIPNATIZW_LOCUS12912</name>
</gene>
<feature type="region of interest" description="Disordered" evidence="1">
    <location>
        <begin position="58"/>
        <end position="80"/>
    </location>
</feature>
<evidence type="ECO:0000313" key="3">
    <source>
        <dbReference type="Proteomes" id="UP001314169"/>
    </source>
</evidence>
<accession>A0ABP0A283</accession>
<keyword evidence="3" id="KW-1185">Reference proteome</keyword>
<proteinExistence type="predicted"/>
<dbReference type="Proteomes" id="UP001314169">
    <property type="component" value="Chromosome 4"/>
</dbReference>
<name>A0ABP0A283_PIPNA</name>
<protein>
    <submittedName>
        <fullName evidence="2">Uncharacterized protein</fullName>
    </submittedName>
</protein>
<sequence>MNHNNKIKRKHQQSKIIPKYPGQKIKYLLIYHSETQRDGRGGDGRCCEVQWLEGGTGDTVLRGGTPVREETPAAPAGTAPHTLGPFVGVCVVGPRQGTCCHDR</sequence>
<evidence type="ECO:0000256" key="1">
    <source>
        <dbReference type="SAM" id="MobiDB-lite"/>
    </source>
</evidence>